<evidence type="ECO:0000259" key="1">
    <source>
        <dbReference type="Pfam" id="PF06114"/>
    </source>
</evidence>
<dbReference type="Pfam" id="PF06114">
    <property type="entry name" value="Peptidase_M78"/>
    <property type="match status" value="1"/>
</dbReference>
<accession>A0A8S5TLP0</accession>
<organism evidence="2">
    <name type="scientific">Siphoviridae sp. ct9Dg3</name>
    <dbReference type="NCBI Taxonomy" id="2827792"/>
    <lineage>
        <taxon>Viruses</taxon>
        <taxon>Duplodnaviria</taxon>
        <taxon>Heunggongvirae</taxon>
        <taxon>Uroviricota</taxon>
        <taxon>Caudoviricetes</taxon>
    </lineage>
</organism>
<protein>
    <submittedName>
        <fullName evidence="2">IrrE protein</fullName>
    </submittedName>
</protein>
<dbReference type="Gene3D" id="1.10.10.2910">
    <property type="match status" value="1"/>
</dbReference>
<proteinExistence type="predicted"/>
<dbReference type="InterPro" id="IPR010359">
    <property type="entry name" value="IrrE_HExxH"/>
</dbReference>
<reference evidence="2" key="1">
    <citation type="journal article" date="2021" name="Proc. Natl. Acad. Sci. U.S.A.">
        <title>A Catalog of Tens of Thousands of Viruses from Human Metagenomes Reveals Hidden Associations with Chronic Diseases.</title>
        <authorList>
            <person name="Tisza M.J."/>
            <person name="Buck C.B."/>
        </authorList>
    </citation>
    <scope>NUCLEOTIDE SEQUENCE</scope>
    <source>
        <strain evidence="2">Ct9Dg3</strain>
    </source>
</reference>
<feature type="domain" description="IrrE N-terminal-like" evidence="1">
    <location>
        <begin position="49"/>
        <end position="122"/>
    </location>
</feature>
<dbReference type="EMBL" id="BK032848">
    <property type="protein sequence ID" value="DAF64032.1"/>
    <property type="molecule type" value="Genomic_DNA"/>
</dbReference>
<sequence length="170" mass="20490">MEKKFQRRQCVKQLLLLKLWKKTSNWSGVGMYLKLKELLSDYNLRLVYMEMEESGFYYPKPRIVFLNEKLHEDRAEAFHLAHELGHFIASHYEYTTLYDSSITFHSKFETEANKIAIIILLNIFIENELTDESQFKLDNFMDFYSINNNLRTECFDVCHSYFKKNYSYAQ</sequence>
<evidence type="ECO:0000313" key="2">
    <source>
        <dbReference type="EMBL" id="DAF64032.1"/>
    </source>
</evidence>
<name>A0A8S5TLP0_9CAUD</name>